<feature type="compositionally biased region" description="Basic and acidic residues" evidence="1">
    <location>
        <begin position="52"/>
        <end position="65"/>
    </location>
</feature>
<organism evidence="2 3">
    <name type="scientific">Solanum tuberosum</name>
    <name type="common">Potato</name>
    <dbReference type="NCBI Taxonomy" id="4113"/>
    <lineage>
        <taxon>Eukaryota</taxon>
        <taxon>Viridiplantae</taxon>
        <taxon>Streptophyta</taxon>
        <taxon>Embryophyta</taxon>
        <taxon>Tracheophyta</taxon>
        <taxon>Spermatophyta</taxon>
        <taxon>Magnoliopsida</taxon>
        <taxon>eudicotyledons</taxon>
        <taxon>Gunneridae</taxon>
        <taxon>Pentapetalae</taxon>
        <taxon>asterids</taxon>
        <taxon>lamiids</taxon>
        <taxon>Solanales</taxon>
        <taxon>Solanaceae</taxon>
        <taxon>Solanoideae</taxon>
        <taxon>Solaneae</taxon>
        <taxon>Solanum</taxon>
    </lineage>
</organism>
<keyword evidence="3" id="KW-1185">Reference proteome</keyword>
<accession>A0ABQ7W7P0</accession>
<evidence type="ECO:0000313" key="3">
    <source>
        <dbReference type="Proteomes" id="UP000826656"/>
    </source>
</evidence>
<feature type="compositionally biased region" description="Basic and acidic residues" evidence="1">
    <location>
        <begin position="325"/>
        <end position="336"/>
    </location>
</feature>
<evidence type="ECO:0000313" key="2">
    <source>
        <dbReference type="EMBL" id="KAH0776748.1"/>
    </source>
</evidence>
<dbReference type="EMBL" id="JAIVGD010000003">
    <property type="protein sequence ID" value="KAH0776748.1"/>
    <property type="molecule type" value="Genomic_DNA"/>
</dbReference>
<comment type="caution">
    <text evidence="2">The sequence shown here is derived from an EMBL/GenBank/DDBJ whole genome shotgun (WGS) entry which is preliminary data.</text>
</comment>
<sequence>MSSIASDTCDYDMGDYGCDDEGYGCEDNGYYGGYDDSHDQEPNENEIYHSGGEYERNVEHNSYGEDREEEDSCGSLYDDVGACERSYSHSEGEDGSYDDAGTCYTSHSQDEGKVKYNNLLYKKYEEHAPKACEDSYSYYCANLYPSRSSMYGYTSSSQSHPRGRRECATQSLRILYHIPLKKGLALGWWTQEERLRKLQGNTHALTWEGLKGLMRFKYVPKGYTKLFNVDPRRLVLRTKVGICGALGFDLVIDDGYNLNYITPEVVAYLGLPRLQRTYPYTMEECKVAEGCVVDHWGTHLFPPPKVKSERQKIERSKGKQGGNLKVEKGEPERSEVRGLPQSQSNIGVHPSLGKDS</sequence>
<gene>
    <name evidence="2" type="ORF">KY290_008159</name>
</gene>
<evidence type="ECO:0000256" key="1">
    <source>
        <dbReference type="SAM" id="MobiDB-lite"/>
    </source>
</evidence>
<feature type="region of interest" description="Disordered" evidence="1">
    <location>
        <begin position="303"/>
        <end position="356"/>
    </location>
</feature>
<proteinExistence type="predicted"/>
<reference evidence="2 3" key="1">
    <citation type="journal article" date="2021" name="bioRxiv">
        <title>Chromosome-scale and haplotype-resolved genome assembly of a tetraploid potato cultivar.</title>
        <authorList>
            <person name="Sun H."/>
            <person name="Jiao W.-B."/>
            <person name="Krause K."/>
            <person name="Campoy J.A."/>
            <person name="Goel M."/>
            <person name="Folz-Donahue K."/>
            <person name="Kukat C."/>
            <person name="Huettel B."/>
            <person name="Schneeberger K."/>
        </authorList>
    </citation>
    <scope>NUCLEOTIDE SEQUENCE [LARGE SCALE GENOMIC DNA]</scope>
    <source>
        <strain evidence="2">SolTubOtavaFocal</strain>
        <tissue evidence="2">Leaves</tissue>
    </source>
</reference>
<name>A0ABQ7W7P0_SOLTU</name>
<feature type="region of interest" description="Disordered" evidence="1">
    <location>
        <begin position="29"/>
        <end position="73"/>
    </location>
</feature>
<feature type="compositionally biased region" description="Basic and acidic residues" evidence="1">
    <location>
        <begin position="306"/>
        <end position="317"/>
    </location>
</feature>
<protein>
    <submittedName>
        <fullName evidence="2">Uncharacterized protein</fullName>
    </submittedName>
</protein>
<dbReference type="Proteomes" id="UP000826656">
    <property type="component" value="Unassembled WGS sequence"/>
</dbReference>